<dbReference type="AlphaFoldDB" id="A0A9P5XUT0"/>
<feature type="transmembrane region" description="Helical" evidence="1">
    <location>
        <begin position="81"/>
        <end position="101"/>
    </location>
</feature>
<dbReference type="Proteomes" id="UP000807353">
    <property type="component" value="Unassembled WGS sequence"/>
</dbReference>
<proteinExistence type="predicted"/>
<keyword evidence="1" id="KW-0472">Membrane</keyword>
<name>A0A9P5XUT0_9AGAR</name>
<dbReference type="OrthoDB" id="3247165at2759"/>
<comment type="caution">
    <text evidence="2">The sequence shown here is derived from an EMBL/GenBank/DDBJ whole genome shotgun (WGS) entry which is preliminary data.</text>
</comment>
<keyword evidence="3" id="KW-1185">Reference proteome</keyword>
<evidence type="ECO:0000313" key="2">
    <source>
        <dbReference type="EMBL" id="KAF9456095.1"/>
    </source>
</evidence>
<gene>
    <name evidence="2" type="ORF">BDZ94DRAFT_1230126</name>
</gene>
<dbReference type="EMBL" id="MU150462">
    <property type="protein sequence ID" value="KAF9456095.1"/>
    <property type="molecule type" value="Genomic_DNA"/>
</dbReference>
<reference evidence="2" key="1">
    <citation type="submission" date="2020-11" db="EMBL/GenBank/DDBJ databases">
        <authorList>
            <consortium name="DOE Joint Genome Institute"/>
            <person name="Ahrendt S."/>
            <person name="Riley R."/>
            <person name="Andreopoulos W."/>
            <person name="Labutti K."/>
            <person name="Pangilinan J."/>
            <person name="Ruiz-Duenas F.J."/>
            <person name="Barrasa J.M."/>
            <person name="Sanchez-Garcia M."/>
            <person name="Camarero S."/>
            <person name="Miyauchi S."/>
            <person name="Serrano A."/>
            <person name="Linde D."/>
            <person name="Babiker R."/>
            <person name="Drula E."/>
            <person name="Ayuso-Fernandez I."/>
            <person name="Pacheco R."/>
            <person name="Padilla G."/>
            <person name="Ferreira P."/>
            <person name="Barriuso J."/>
            <person name="Kellner H."/>
            <person name="Castanera R."/>
            <person name="Alfaro M."/>
            <person name="Ramirez L."/>
            <person name="Pisabarro A.G."/>
            <person name="Kuo A."/>
            <person name="Tritt A."/>
            <person name="Lipzen A."/>
            <person name="He G."/>
            <person name="Yan M."/>
            <person name="Ng V."/>
            <person name="Cullen D."/>
            <person name="Martin F."/>
            <person name="Rosso M.-N."/>
            <person name="Henrissat B."/>
            <person name="Hibbett D."/>
            <person name="Martinez A.T."/>
            <person name="Grigoriev I.V."/>
        </authorList>
    </citation>
    <scope>NUCLEOTIDE SEQUENCE</scope>
    <source>
        <strain evidence="2">CBS 247.69</strain>
    </source>
</reference>
<sequence>MTNYAAQGKTRPKNVVHLKSCFSHVSYCTCLSRSASATGTIIVQGFEPSVYNHIPKTLVLGYPHINIETWVEWANTLCGRYLFFSSTISYVSCILPINYLVKVY</sequence>
<accession>A0A9P5XUT0</accession>
<evidence type="ECO:0000313" key="3">
    <source>
        <dbReference type="Proteomes" id="UP000807353"/>
    </source>
</evidence>
<protein>
    <submittedName>
        <fullName evidence="2">Uncharacterized protein</fullName>
    </submittedName>
</protein>
<evidence type="ECO:0000256" key="1">
    <source>
        <dbReference type="SAM" id="Phobius"/>
    </source>
</evidence>
<organism evidence="2 3">
    <name type="scientific">Collybia nuda</name>
    <dbReference type="NCBI Taxonomy" id="64659"/>
    <lineage>
        <taxon>Eukaryota</taxon>
        <taxon>Fungi</taxon>
        <taxon>Dikarya</taxon>
        <taxon>Basidiomycota</taxon>
        <taxon>Agaricomycotina</taxon>
        <taxon>Agaricomycetes</taxon>
        <taxon>Agaricomycetidae</taxon>
        <taxon>Agaricales</taxon>
        <taxon>Tricholomatineae</taxon>
        <taxon>Clitocybaceae</taxon>
        <taxon>Collybia</taxon>
    </lineage>
</organism>
<keyword evidence="1" id="KW-0812">Transmembrane</keyword>
<keyword evidence="1" id="KW-1133">Transmembrane helix</keyword>